<evidence type="ECO:0000256" key="7">
    <source>
        <dbReference type="SAM" id="Phobius"/>
    </source>
</evidence>
<keyword evidence="4 7" id="KW-0812">Transmembrane</keyword>
<dbReference type="GO" id="GO:0005464">
    <property type="term" value="F:UDP-xylose transmembrane transporter activity"/>
    <property type="evidence" value="ECO:0007669"/>
    <property type="project" value="TreeGrafter"/>
</dbReference>
<name>A0A7H9B732_ZYGMR</name>
<evidence type="ECO:0000256" key="1">
    <source>
        <dbReference type="ARBA" id="ARBA00004127"/>
    </source>
</evidence>
<dbReference type="RefSeq" id="XP_037145485.1">
    <property type="nucleotide sequence ID" value="XM_037289590.1"/>
</dbReference>
<proteinExistence type="predicted"/>
<dbReference type="InterPro" id="IPR013657">
    <property type="entry name" value="SCL35B1-4/HUT1"/>
</dbReference>
<dbReference type="GO" id="GO:0005789">
    <property type="term" value="C:endoplasmic reticulum membrane"/>
    <property type="evidence" value="ECO:0007669"/>
    <property type="project" value="TreeGrafter"/>
</dbReference>
<protein>
    <recommendedName>
        <fullName evidence="10">Sugar phosphate transporter domain-containing protein</fullName>
    </recommendedName>
</protein>
<keyword evidence="5 7" id="KW-1133">Transmembrane helix</keyword>
<dbReference type="KEGG" id="zmk:HG535_0F02700"/>
<feature type="transmembrane region" description="Helical" evidence="7">
    <location>
        <begin position="32"/>
        <end position="52"/>
    </location>
</feature>
<comment type="subcellular location">
    <subcellularLocation>
        <location evidence="1">Endomembrane system</location>
        <topology evidence="1">Multi-pass membrane protein</topology>
    </subcellularLocation>
</comment>
<feature type="transmembrane region" description="Helical" evidence="7">
    <location>
        <begin position="73"/>
        <end position="96"/>
    </location>
</feature>
<dbReference type="EMBL" id="CP058609">
    <property type="protein sequence ID" value="QLG73759.1"/>
    <property type="molecule type" value="Genomic_DNA"/>
</dbReference>
<dbReference type="InterPro" id="IPR037185">
    <property type="entry name" value="EmrE-like"/>
</dbReference>
<gene>
    <name evidence="8" type="ORF">HG535_0F02700</name>
</gene>
<feature type="transmembrane region" description="Helical" evidence="7">
    <location>
        <begin position="172"/>
        <end position="192"/>
    </location>
</feature>
<dbReference type="Proteomes" id="UP000509704">
    <property type="component" value="Chromosome 6"/>
</dbReference>
<reference evidence="8 9" key="1">
    <citation type="submission" date="2020-07" db="EMBL/GenBank/DDBJ databases">
        <title>The yeast mating-type switching endonuclease HO is a domesticated member of an unorthodox homing genetic element family.</title>
        <authorList>
            <person name="Coughlan A.Y."/>
            <person name="Lombardi L."/>
            <person name="Braun-Galleani S."/>
            <person name="Martos A.R."/>
            <person name="Galeote V."/>
            <person name="Bigey F."/>
            <person name="Dequin S."/>
            <person name="Byrne K.P."/>
            <person name="Wolfe K.H."/>
        </authorList>
    </citation>
    <scope>NUCLEOTIDE SEQUENCE [LARGE SCALE GENOMIC DNA]</scope>
    <source>
        <strain evidence="8 9">NRRL Y-6702</strain>
    </source>
</reference>
<dbReference type="NCBIfam" id="TIGR00803">
    <property type="entry name" value="nst"/>
    <property type="match status" value="1"/>
</dbReference>
<feature type="transmembrane region" description="Helical" evidence="7">
    <location>
        <begin position="127"/>
        <end position="145"/>
    </location>
</feature>
<accession>A0A7H9B732</accession>
<dbReference type="GeneID" id="59237518"/>
<evidence type="ECO:0000256" key="4">
    <source>
        <dbReference type="ARBA" id="ARBA00022692"/>
    </source>
</evidence>
<dbReference type="Pfam" id="PF08449">
    <property type="entry name" value="UAA"/>
    <property type="match status" value="1"/>
</dbReference>
<keyword evidence="2" id="KW-0813">Transport</keyword>
<evidence type="ECO:0008006" key="10">
    <source>
        <dbReference type="Google" id="ProtNLM"/>
    </source>
</evidence>
<keyword evidence="3" id="KW-0762">Sugar transport</keyword>
<organism evidence="8 9">
    <name type="scientific">Zygotorulaspora mrakii</name>
    <name type="common">Zygosaccharomyces mrakii</name>
    <dbReference type="NCBI Taxonomy" id="42260"/>
    <lineage>
        <taxon>Eukaryota</taxon>
        <taxon>Fungi</taxon>
        <taxon>Dikarya</taxon>
        <taxon>Ascomycota</taxon>
        <taxon>Saccharomycotina</taxon>
        <taxon>Saccharomycetes</taxon>
        <taxon>Saccharomycetales</taxon>
        <taxon>Saccharomycetaceae</taxon>
        <taxon>Zygotorulaspora</taxon>
    </lineage>
</organism>
<dbReference type="AlphaFoldDB" id="A0A7H9B732"/>
<evidence type="ECO:0000256" key="3">
    <source>
        <dbReference type="ARBA" id="ARBA00022597"/>
    </source>
</evidence>
<keyword evidence="9" id="KW-1185">Reference proteome</keyword>
<keyword evidence="6 7" id="KW-0472">Membrane</keyword>
<feature type="transmembrane region" description="Helical" evidence="7">
    <location>
        <begin position="102"/>
        <end position="120"/>
    </location>
</feature>
<dbReference type="SUPFAM" id="SSF103481">
    <property type="entry name" value="Multidrug resistance efflux transporter EmrE"/>
    <property type="match status" value="1"/>
</dbReference>
<dbReference type="PANTHER" id="PTHR10778:SF4">
    <property type="entry name" value="NUCLEOTIDE SUGAR TRANSPORTER SLC35B4"/>
    <property type="match status" value="1"/>
</dbReference>
<sequence length="341" mass="38422">MFQSALFSVFTVFGGCCSNVLTLESIVSTHELPIGNTLTLFQFLLVTIEGLYSFGDFKRGFPFLKPMQIPLKVYVVSVLLFFVSSITNNSVFNYGISVPLHIVFRSSGIVITMLMSWLFNNKRYSRLQVFSGLLLTIGTIITSVFQDGNVSCGNRQPFSDLKRDQMVFRLKFLKGIALLTLSSVSSSSLSIYTERAYQKYGKHWRENLFYTHALSLPLFLIQYRQLLKQLFVLKESDKKTILTIYNVPLTLDKKRLLLANIFSQRVCIKGVNILASKTNALTLSVVLLIRKFLSLLLSLYIFSSELSLTSYVGIALVFTGALVYAIAPNIESSNATHKKEN</sequence>
<evidence type="ECO:0000313" key="9">
    <source>
        <dbReference type="Proteomes" id="UP000509704"/>
    </source>
</evidence>
<evidence type="ECO:0000256" key="2">
    <source>
        <dbReference type="ARBA" id="ARBA00022448"/>
    </source>
</evidence>
<dbReference type="GO" id="GO:0005462">
    <property type="term" value="F:UDP-N-acetylglucosamine transmembrane transporter activity"/>
    <property type="evidence" value="ECO:0007669"/>
    <property type="project" value="TreeGrafter"/>
</dbReference>
<evidence type="ECO:0000313" key="8">
    <source>
        <dbReference type="EMBL" id="QLG73759.1"/>
    </source>
</evidence>
<dbReference type="OrthoDB" id="999962at2759"/>
<feature type="transmembrane region" description="Helical" evidence="7">
    <location>
        <begin position="280"/>
        <end position="302"/>
    </location>
</feature>
<evidence type="ECO:0000256" key="6">
    <source>
        <dbReference type="ARBA" id="ARBA00023136"/>
    </source>
</evidence>
<dbReference type="PANTHER" id="PTHR10778">
    <property type="entry name" value="SOLUTE CARRIER FAMILY 35 MEMBER B"/>
    <property type="match status" value="1"/>
</dbReference>
<feature type="transmembrane region" description="Helical" evidence="7">
    <location>
        <begin position="308"/>
        <end position="327"/>
    </location>
</feature>
<dbReference type="GO" id="GO:0000139">
    <property type="term" value="C:Golgi membrane"/>
    <property type="evidence" value="ECO:0007669"/>
    <property type="project" value="TreeGrafter"/>
</dbReference>
<evidence type="ECO:0000256" key="5">
    <source>
        <dbReference type="ARBA" id="ARBA00022989"/>
    </source>
</evidence>